<gene>
    <name evidence="5" type="ORF">P6N53_03625</name>
</gene>
<dbReference type="SUPFAM" id="SSF52058">
    <property type="entry name" value="L domain-like"/>
    <property type="match status" value="1"/>
</dbReference>
<evidence type="ECO:0000313" key="6">
    <source>
        <dbReference type="Proteomes" id="UP001172911"/>
    </source>
</evidence>
<dbReference type="Pfam" id="PF02368">
    <property type="entry name" value="Big_2"/>
    <property type="match status" value="1"/>
</dbReference>
<dbReference type="Proteomes" id="UP001172911">
    <property type="component" value="Unassembled WGS sequence"/>
</dbReference>
<comment type="caution">
    <text evidence="5">The sequence shown here is derived from an EMBL/GenBank/DDBJ whole genome shotgun (WGS) entry which is preliminary data.</text>
</comment>
<evidence type="ECO:0000256" key="3">
    <source>
        <dbReference type="SAM" id="SignalP"/>
    </source>
</evidence>
<evidence type="ECO:0000256" key="2">
    <source>
        <dbReference type="ARBA" id="ARBA00022737"/>
    </source>
</evidence>
<dbReference type="SMART" id="SM00635">
    <property type="entry name" value="BID_2"/>
    <property type="match status" value="2"/>
</dbReference>
<dbReference type="PANTHER" id="PTHR46652:SF3">
    <property type="entry name" value="LEUCINE-RICH REPEAT-CONTAINING PROTEIN 9"/>
    <property type="match status" value="1"/>
</dbReference>
<feature type="domain" description="BIG2" evidence="4">
    <location>
        <begin position="219"/>
        <end position="296"/>
    </location>
</feature>
<keyword evidence="6" id="KW-1185">Reference proteome</keyword>
<dbReference type="InterPro" id="IPR003343">
    <property type="entry name" value="Big_2"/>
</dbReference>
<sequence length="392" mass="43334">MRKSIVLFLLPIFLATYFFPATVYASDTPQFSANASYITFKDKNLETVIRNAIGKPNGNIAQSDLNKIFILNASNKKIRDLSGLERLVNIIRLDLSNNNISEIHQLKGLKNLTNLNLQNNNLTNVSALESLTNLKQLNISRNAIQNISFASKLTKLTELNLQDNKVKDITPLRNLVNLERLNISKNPLSLTSGSSNMSVIQRLQQRGTEVVYDRSTITNITGLNLDKKFVFVNVNQNQKLNPTVRPANANVKNLVWTSSNNQVAKVSNDGTVSALRTGITEITVRTIDGKHSASCIVVVKHSDTQINTIYSSMLLGESKKLSSTIQTGQGIVWTSANNSVARVDQSGVVTGTGYGYTFLLASSPDGKYMTLYDVLVANYNVPNYGYLKQNVW</sequence>
<keyword evidence="2" id="KW-0677">Repeat</keyword>
<dbReference type="InterPro" id="IPR032675">
    <property type="entry name" value="LRR_dom_sf"/>
</dbReference>
<feature type="signal peptide" evidence="3">
    <location>
        <begin position="1"/>
        <end position="25"/>
    </location>
</feature>
<dbReference type="Gene3D" id="3.80.10.10">
    <property type="entry name" value="Ribonuclease Inhibitor"/>
    <property type="match status" value="1"/>
</dbReference>
<reference evidence="5" key="2">
    <citation type="submission" date="2023-03" db="EMBL/GenBank/DDBJ databases">
        <authorList>
            <person name="Zhang Z."/>
        </authorList>
    </citation>
    <scope>NUCLEOTIDE SEQUENCE</scope>
    <source>
        <strain evidence="5">DSA</strain>
    </source>
</reference>
<dbReference type="Pfam" id="PF12799">
    <property type="entry name" value="LRR_4"/>
    <property type="match status" value="2"/>
</dbReference>
<dbReference type="InterPro" id="IPR050836">
    <property type="entry name" value="SDS22/Internalin_LRR"/>
</dbReference>
<keyword evidence="3" id="KW-0732">Signal</keyword>
<dbReference type="PROSITE" id="PS51450">
    <property type="entry name" value="LRR"/>
    <property type="match status" value="4"/>
</dbReference>
<name>A0AAW7ZAF4_9FIRM</name>
<dbReference type="RefSeq" id="WP_304541256.1">
    <property type="nucleotide sequence ID" value="NZ_JARPTC010000004.1"/>
</dbReference>
<evidence type="ECO:0000313" key="5">
    <source>
        <dbReference type="EMBL" id="MDO7786307.1"/>
    </source>
</evidence>
<feature type="domain" description="BIG2" evidence="4">
    <location>
        <begin position="302"/>
        <end position="370"/>
    </location>
</feature>
<dbReference type="SMART" id="SM00365">
    <property type="entry name" value="LRR_SD22"/>
    <property type="match status" value="5"/>
</dbReference>
<dbReference type="InterPro" id="IPR001611">
    <property type="entry name" value="Leu-rich_rpt"/>
</dbReference>
<protein>
    <submittedName>
        <fullName evidence="5">Ig-like domain-containing protein</fullName>
    </submittedName>
</protein>
<dbReference type="EMBL" id="JARPTC010000004">
    <property type="protein sequence ID" value="MDO7786307.1"/>
    <property type="molecule type" value="Genomic_DNA"/>
</dbReference>
<reference evidence="5" key="1">
    <citation type="journal article" date="2023" name="J. Hazard. Mater.">
        <title>Anaerobic biodegradation of pyrene and benzo[a]pyrene by a new sulfate-reducing Desulforamulus aquiferis strain DSA.</title>
        <authorList>
            <person name="Zhang Z."/>
            <person name="Sun J."/>
            <person name="Gong X."/>
            <person name="Wang C."/>
            <person name="Wang H."/>
        </authorList>
    </citation>
    <scope>NUCLEOTIDE SEQUENCE</scope>
    <source>
        <strain evidence="5">DSA</strain>
    </source>
</reference>
<dbReference type="SUPFAM" id="SSF49373">
    <property type="entry name" value="Invasin/intimin cell-adhesion fragments"/>
    <property type="match status" value="2"/>
</dbReference>
<feature type="chain" id="PRO_5043891502" evidence="3">
    <location>
        <begin position="26"/>
        <end position="392"/>
    </location>
</feature>
<dbReference type="PANTHER" id="PTHR46652">
    <property type="entry name" value="LEUCINE-RICH REPEAT AND IQ DOMAIN-CONTAINING PROTEIN 1-RELATED"/>
    <property type="match status" value="1"/>
</dbReference>
<proteinExistence type="predicted"/>
<evidence type="ECO:0000256" key="1">
    <source>
        <dbReference type="ARBA" id="ARBA00022614"/>
    </source>
</evidence>
<dbReference type="InterPro" id="IPR025875">
    <property type="entry name" value="Leu-rich_rpt_4"/>
</dbReference>
<organism evidence="5 6">
    <name type="scientific">Desulforamulus aquiferis</name>
    <dbReference type="NCBI Taxonomy" id="1397668"/>
    <lineage>
        <taxon>Bacteria</taxon>
        <taxon>Bacillati</taxon>
        <taxon>Bacillota</taxon>
        <taxon>Clostridia</taxon>
        <taxon>Eubacteriales</taxon>
        <taxon>Peptococcaceae</taxon>
        <taxon>Desulforamulus</taxon>
    </lineage>
</organism>
<evidence type="ECO:0000259" key="4">
    <source>
        <dbReference type="SMART" id="SM00635"/>
    </source>
</evidence>
<dbReference type="SMART" id="SM00369">
    <property type="entry name" value="LRR_TYP"/>
    <property type="match status" value="4"/>
</dbReference>
<dbReference type="Gene3D" id="2.60.40.1080">
    <property type="match status" value="2"/>
</dbReference>
<dbReference type="AlphaFoldDB" id="A0AAW7ZAF4"/>
<dbReference type="InterPro" id="IPR008964">
    <property type="entry name" value="Invasin/intimin_cell_adhesion"/>
</dbReference>
<keyword evidence="1" id="KW-0433">Leucine-rich repeat</keyword>
<dbReference type="InterPro" id="IPR003591">
    <property type="entry name" value="Leu-rich_rpt_typical-subtyp"/>
</dbReference>
<accession>A0AAW7ZAF4</accession>